<dbReference type="PRINTS" id="PR00716">
    <property type="entry name" value="MPIPHPHTASE"/>
</dbReference>
<dbReference type="GO" id="GO:0110032">
    <property type="term" value="P:positive regulation of G2/MI transition of meiotic cell cycle"/>
    <property type="evidence" value="ECO:0007669"/>
    <property type="project" value="TreeGrafter"/>
</dbReference>
<feature type="region of interest" description="Disordered" evidence="9">
    <location>
        <begin position="142"/>
        <end position="184"/>
    </location>
</feature>
<dbReference type="PANTHER" id="PTHR10828">
    <property type="entry name" value="M-PHASE INDUCER PHOSPHATASE DUAL SPECIFICITY PHOSPHATASE CDC25"/>
    <property type="match status" value="1"/>
</dbReference>
<keyword evidence="12" id="KW-1185">Reference proteome</keyword>
<dbReference type="InterPro" id="IPR036873">
    <property type="entry name" value="Rhodanese-like_dom_sf"/>
</dbReference>
<dbReference type="GO" id="GO:0010971">
    <property type="term" value="P:positive regulation of G2/M transition of mitotic cell cycle"/>
    <property type="evidence" value="ECO:0007669"/>
    <property type="project" value="TreeGrafter"/>
</dbReference>
<dbReference type="GO" id="GO:0051301">
    <property type="term" value="P:cell division"/>
    <property type="evidence" value="ECO:0007669"/>
    <property type="project" value="UniProtKB-KW"/>
</dbReference>
<gene>
    <name evidence="11" type="ORF">PFISCL1PPCAC_2683</name>
</gene>
<evidence type="ECO:0000256" key="6">
    <source>
        <dbReference type="ARBA" id="ARBA00022912"/>
    </source>
</evidence>
<keyword evidence="4" id="KW-0498">Mitosis</keyword>
<evidence type="ECO:0000259" key="10">
    <source>
        <dbReference type="PROSITE" id="PS50206"/>
    </source>
</evidence>
<dbReference type="GO" id="GO:0000086">
    <property type="term" value="P:G2/M transition of mitotic cell cycle"/>
    <property type="evidence" value="ECO:0007669"/>
    <property type="project" value="TreeGrafter"/>
</dbReference>
<evidence type="ECO:0000256" key="7">
    <source>
        <dbReference type="ARBA" id="ARBA00023306"/>
    </source>
</evidence>
<evidence type="ECO:0000256" key="8">
    <source>
        <dbReference type="ARBA" id="ARBA00051722"/>
    </source>
</evidence>
<feature type="region of interest" description="Disordered" evidence="9">
    <location>
        <begin position="479"/>
        <end position="515"/>
    </location>
</feature>
<feature type="compositionally biased region" description="Polar residues" evidence="9">
    <location>
        <begin position="143"/>
        <end position="171"/>
    </location>
</feature>
<comment type="similarity">
    <text evidence="1">Belongs to the MPI phosphatase family.</text>
</comment>
<comment type="caution">
    <text evidence="11">The sequence shown here is derived from an EMBL/GenBank/DDBJ whole genome shotgun (WGS) entry which is preliminary data.</text>
</comment>
<dbReference type="PROSITE" id="PS50206">
    <property type="entry name" value="RHODANESE_3"/>
    <property type="match status" value="1"/>
</dbReference>
<evidence type="ECO:0000256" key="4">
    <source>
        <dbReference type="ARBA" id="ARBA00022776"/>
    </source>
</evidence>
<reference evidence="11" key="1">
    <citation type="submission" date="2023-10" db="EMBL/GenBank/DDBJ databases">
        <title>Genome assembly of Pristionchus species.</title>
        <authorList>
            <person name="Yoshida K."/>
            <person name="Sommer R.J."/>
        </authorList>
    </citation>
    <scope>NUCLEOTIDE SEQUENCE</scope>
    <source>
        <strain evidence="11">RS5133</strain>
    </source>
</reference>
<protein>
    <recommendedName>
        <fullName evidence="2">protein-tyrosine-phosphatase</fullName>
        <ecNumber evidence="2">3.1.3.48</ecNumber>
    </recommendedName>
</protein>
<feature type="region of interest" description="Disordered" evidence="9">
    <location>
        <begin position="17"/>
        <end position="45"/>
    </location>
</feature>
<name>A0AAV5UVU2_9BILA</name>
<keyword evidence="7" id="KW-0131">Cell cycle</keyword>
<dbReference type="Proteomes" id="UP001432322">
    <property type="component" value="Unassembled WGS sequence"/>
</dbReference>
<accession>A0AAV5UVU2</accession>
<dbReference type="InterPro" id="IPR001763">
    <property type="entry name" value="Rhodanese-like_dom"/>
</dbReference>
<dbReference type="FunFam" id="3.40.250.10:FF:000021">
    <property type="entry name" value="M-phase inducer phosphatase cdc-25.2"/>
    <property type="match status" value="1"/>
</dbReference>
<evidence type="ECO:0000256" key="2">
    <source>
        <dbReference type="ARBA" id="ARBA00013064"/>
    </source>
</evidence>
<evidence type="ECO:0000313" key="12">
    <source>
        <dbReference type="Proteomes" id="UP001432322"/>
    </source>
</evidence>
<evidence type="ECO:0000256" key="9">
    <source>
        <dbReference type="SAM" id="MobiDB-lite"/>
    </source>
</evidence>
<feature type="domain" description="Rhodanese" evidence="10">
    <location>
        <begin position="304"/>
        <end position="420"/>
    </location>
</feature>
<evidence type="ECO:0000256" key="5">
    <source>
        <dbReference type="ARBA" id="ARBA00022801"/>
    </source>
</evidence>
<keyword evidence="6" id="KW-0904">Protein phosphatase</keyword>
<dbReference type="AlphaFoldDB" id="A0AAV5UVU2"/>
<evidence type="ECO:0000256" key="1">
    <source>
        <dbReference type="ARBA" id="ARBA00011065"/>
    </source>
</evidence>
<dbReference type="GO" id="GO:0004725">
    <property type="term" value="F:protein tyrosine phosphatase activity"/>
    <property type="evidence" value="ECO:0007669"/>
    <property type="project" value="UniProtKB-EC"/>
</dbReference>
<evidence type="ECO:0000256" key="3">
    <source>
        <dbReference type="ARBA" id="ARBA00022618"/>
    </source>
</evidence>
<dbReference type="GO" id="GO:0005737">
    <property type="term" value="C:cytoplasm"/>
    <property type="evidence" value="ECO:0007669"/>
    <property type="project" value="TreeGrafter"/>
</dbReference>
<dbReference type="GO" id="GO:0005634">
    <property type="term" value="C:nucleus"/>
    <property type="evidence" value="ECO:0007669"/>
    <property type="project" value="TreeGrafter"/>
</dbReference>
<dbReference type="EMBL" id="BTSY01000001">
    <property type="protein sequence ID" value="GMT11386.1"/>
    <property type="molecule type" value="Genomic_DNA"/>
</dbReference>
<sequence>MADIRGIGSMYRAGSSSFDCHDEASKDSAIGDCSNSCSSRGDSAAGAVGPTDFAAMHVGGAAVTTGTTQTLNRKMASMAIKEERKMSRDEKRRGEILALEEEEDDAGIMMDDENARDSSFVKMPPPTFIPVVARRVLGDISNRGGQSPLSSKQFSRSATNILPSSSLSTGGLKNRNRKRTNCASPFGAQCGKRWRVAESIDEHSETASTSFAARTLSMDGRSDAIDRSSVDENTVEFARPCFHRVQSTSVLEKGIYAPHHDENVPEPLDVFYRLPTLETVDSQAFRRIDGKTLAHLMRTMGDNFTRRYALIDCRYPYEYDGGHIKSATNVFDPALIFSRFFAPRTSLLKKEEGEERGLETKIPIFYCEFSQKRGPNMAAAVRALDRIRNQLAYPHVDHAEMYVLNGGYNGFHEQHGCAELCSQHAYTRMDDALYTEELKKFAFHKKSFSACATVSRLPPPITVAAKQARRAECYGSPTFAPRVGVERRPSRRALYQPSPTKETSAPAPLVNPQFS</sequence>
<dbReference type="PANTHER" id="PTHR10828:SF76">
    <property type="entry name" value="M-PHASE INDUCER PHOSPHATASE"/>
    <property type="match status" value="1"/>
</dbReference>
<dbReference type="InterPro" id="IPR000751">
    <property type="entry name" value="MPI_Phosphatase"/>
</dbReference>
<keyword evidence="5" id="KW-0378">Hydrolase</keyword>
<proteinExistence type="inferred from homology"/>
<organism evidence="11 12">
    <name type="scientific">Pristionchus fissidentatus</name>
    <dbReference type="NCBI Taxonomy" id="1538716"/>
    <lineage>
        <taxon>Eukaryota</taxon>
        <taxon>Metazoa</taxon>
        <taxon>Ecdysozoa</taxon>
        <taxon>Nematoda</taxon>
        <taxon>Chromadorea</taxon>
        <taxon>Rhabditida</taxon>
        <taxon>Rhabditina</taxon>
        <taxon>Diplogasteromorpha</taxon>
        <taxon>Diplogasteroidea</taxon>
        <taxon>Neodiplogasteridae</taxon>
        <taxon>Pristionchus</taxon>
    </lineage>
</organism>
<keyword evidence="3" id="KW-0132">Cell division</keyword>
<dbReference type="SUPFAM" id="SSF52821">
    <property type="entry name" value="Rhodanese/Cell cycle control phosphatase"/>
    <property type="match status" value="1"/>
</dbReference>
<evidence type="ECO:0000313" key="11">
    <source>
        <dbReference type="EMBL" id="GMT11386.1"/>
    </source>
</evidence>
<dbReference type="EC" id="3.1.3.48" evidence="2"/>
<dbReference type="SMART" id="SM00450">
    <property type="entry name" value="RHOD"/>
    <property type="match status" value="1"/>
</dbReference>
<dbReference type="Gene3D" id="3.40.250.10">
    <property type="entry name" value="Rhodanese-like domain"/>
    <property type="match status" value="1"/>
</dbReference>
<dbReference type="Pfam" id="PF00581">
    <property type="entry name" value="Rhodanese"/>
    <property type="match status" value="1"/>
</dbReference>
<comment type="catalytic activity">
    <reaction evidence="8">
        <text>O-phospho-L-tyrosyl-[protein] + H2O = L-tyrosyl-[protein] + phosphate</text>
        <dbReference type="Rhea" id="RHEA:10684"/>
        <dbReference type="Rhea" id="RHEA-COMP:10136"/>
        <dbReference type="Rhea" id="RHEA-COMP:20101"/>
        <dbReference type="ChEBI" id="CHEBI:15377"/>
        <dbReference type="ChEBI" id="CHEBI:43474"/>
        <dbReference type="ChEBI" id="CHEBI:46858"/>
        <dbReference type="ChEBI" id="CHEBI:61978"/>
        <dbReference type="EC" id="3.1.3.48"/>
    </reaction>
</comment>